<evidence type="ECO:0000259" key="7">
    <source>
        <dbReference type="PROSITE" id="PS50111"/>
    </source>
</evidence>
<evidence type="ECO:0000256" key="4">
    <source>
        <dbReference type="ARBA" id="ARBA00029447"/>
    </source>
</evidence>
<sequence>MAFRSQSPFRISANLSVKARILALSLFTIVGLLAIGGVFFWSQGELNSAFTRMSSSSTLAGQVSTLSESAAALRSIEERYHSTPSVETFQSFNAKLEEASAVLETIATNPAAAAYASEIADVKDTLEGTRGAFEMLDTAQQKIGYDTTQGYLAGLNEYAGAVKHRLSEEMKFGGGPDFEKLARAILAVQLAEREFTLNNTEAALEVFQGEFNDFEKLLKKVYISDAIKAELADNMAKYKTTFDDYTVAKTERAEHSELLENLFELVPPHIASLSEAANTTQGEAAGQLEMARSIATYAIGGAIVVLLLLLPAIALVIGQSVARPLARLQSAMEALASGQTDLDLPDDSGSTELASMSRTVQVFRDNAVERAELAASQDQENRRREERVARLDTLIGRFEGTVSAALDSLDRANGELRQTSQSMEQSADDVANQSGEAAEAVRTAAENVTSAAHSAEELAASIAEIAGQANKSTEVAQQAVRSASSTVATMQELSSAADRIGEVMGLIRDIANQTNLLALNATIEAARAGEAGKGFAVVAAEVKQLADQTSKATEDIATQIEAIQGSSGQAVQAIEDVNRIISDMEGLASAVASAVQQQDEAVQAISHNVSSASARSEQGVSSMEAVGSAAELARSNGSEVEHLAESLGEQGALIRQEVAEFLQGVRSA</sequence>
<name>A0A0M6Y9K6_9HYPH</name>
<keyword evidence="6" id="KW-1133">Transmembrane helix</keyword>
<evidence type="ECO:0000256" key="2">
    <source>
        <dbReference type="ARBA" id="ARBA00022519"/>
    </source>
</evidence>
<evidence type="ECO:0000256" key="5">
    <source>
        <dbReference type="PROSITE-ProRule" id="PRU00284"/>
    </source>
</evidence>
<protein>
    <submittedName>
        <fullName evidence="10">Methyl-accepting chemotaxis protein 4</fullName>
    </submittedName>
</protein>
<dbReference type="Gene3D" id="6.10.340.10">
    <property type="match status" value="1"/>
</dbReference>
<dbReference type="Gene3D" id="1.10.287.950">
    <property type="entry name" value="Methyl-accepting chemotaxis protein"/>
    <property type="match status" value="1"/>
</dbReference>
<dbReference type="STRING" id="187304.B0E33_14830"/>
<keyword evidence="3 5" id="KW-0807">Transducer</keyword>
<comment type="subcellular location">
    <subcellularLocation>
        <location evidence="1">Cell inner membrane</location>
        <topology evidence="1">Multi-pass membrane protein</topology>
    </subcellularLocation>
</comment>
<feature type="transmembrane region" description="Helical" evidence="6">
    <location>
        <begin position="294"/>
        <end position="317"/>
    </location>
</feature>
<dbReference type="SMART" id="SM00304">
    <property type="entry name" value="HAMP"/>
    <property type="match status" value="1"/>
</dbReference>
<dbReference type="SMART" id="SM00283">
    <property type="entry name" value="MA"/>
    <property type="match status" value="1"/>
</dbReference>
<organism evidence="10 11">
    <name type="scientific">Roseibium aggregatum</name>
    <dbReference type="NCBI Taxonomy" id="187304"/>
    <lineage>
        <taxon>Bacteria</taxon>
        <taxon>Pseudomonadati</taxon>
        <taxon>Pseudomonadota</taxon>
        <taxon>Alphaproteobacteria</taxon>
        <taxon>Hyphomicrobiales</taxon>
        <taxon>Stappiaceae</taxon>
        <taxon>Roseibium</taxon>
    </lineage>
</organism>
<keyword evidence="2" id="KW-0997">Cell inner membrane</keyword>
<dbReference type="PROSITE" id="PS50111">
    <property type="entry name" value="CHEMOTAXIS_TRANSDUC_2"/>
    <property type="match status" value="1"/>
</dbReference>
<dbReference type="PROSITE" id="PS50885">
    <property type="entry name" value="HAMP"/>
    <property type="match status" value="1"/>
</dbReference>
<dbReference type="PANTHER" id="PTHR32089">
    <property type="entry name" value="METHYL-ACCEPTING CHEMOTAXIS PROTEIN MCPB"/>
    <property type="match status" value="1"/>
</dbReference>
<dbReference type="InterPro" id="IPR004089">
    <property type="entry name" value="MCPsignal_dom"/>
</dbReference>
<gene>
    <name evidence="10" type="primary">mcp4_12</name>
    <name evidence="10" type="ORF">LAL4801_04412</name>
</gene>
<dbReference type="InterPro" id="IPR032255">
    <property type="entry name" value="HBM"/>
</dbReference>
<keyword evidence="6" id="KW-0472">Membrane</keyword>
<dbReference type="AlphaFoldDB" id="A0A0M6Y9K6"/>
<feature type="domain" description="T-SNARE coiled-coil homology" evidence="8">
    <location>
        <begin position="564"/>
        <end position="626"/>
    </location>
</feature>
<reference evidence="11" key="1">
    <citation type="submission" date="2015-07" db="EMBL/GenBank/DDBJ databases">
        <authorList>
            <person name="Rodrigo-Torres Lidia"/>
            <person name="Arahal R.David."/>
        </authorList>
    </citation>
    <scope>NUCLEOTIDE SEQUENCE [LARGE SCALE GENOMIC DNA]</scope>
    <source>
        <strain evidence="11">CECT 4801</strain>
    </source>
</reference>
<dbReference type="OrthoDB" id="5349256at2"/>
<keyword evidence="6" id="KW-0812">Transmembrane</keyword>
<dbReference type="PANTHER" id="PTHR32089:SF112">
    <property type="entry name" value="LYSOZYME-LIKE PROTEIN-RELATED"/>
    <property type="match status" value="1"/>
</dbReference>
<comment type="similarity">
    <text evidence="4">Belongs to the methyl-accepting chemotaxis (MCP) protein family.</text>
</comment>
<dbReference type="EMBL" id="CXST01000003">
    <property type="protein sequence ID" value="CTQ45957.1"/>
    <property type="molecule type" value="Genomic_DNA"/>
</dbReference>
<evidence type="ECO:0000259" key="8">
    <source>
        <dbReference type="PROSITE" id="PS50192"/>
    </source>
</evidence>
<evidence type="ECO:0000313" key="10">
    <source>
        <dbReference type="EMBL" id="CTQ45957.1"/>
    </source>
</evidence>
<dbReference type="Proteomes" id="UP000048926">
    <property type="component" value="Unassembled WGS sequence"/>
</dbReference>
<dbReference type="Pfam" id="PF00672">
    <property type="entry name" value="HAMP"/>
    <property type="match status" value="1"/>
</dbReference>
<feature type="transmembrane region" description="Helical" evidence="6">
    <location>
        <begin position="21"/>
        <end position="41"/>
    </location>
</feature>
<dbReference type="SMART" id="SM01358">
    <property type="entry name" value="HBM"/>
    <property type="match status" value="1"/>
</dbReference>
<feature type="domain" description="HAMP" evidence="9">
    <location>
        <begin position="319"/>
        <end position="372"/>
    </location>
</feature>
<accession>A0A0M6Y9K6</accession>
<evidence type="ECO:0000313" key="11">
    <source>
        <dbReference type="Proteomes" id="UP000048926"/>
    </source>
</evidence>
<dbReference type="Pfam" id="PF00015">
    <property type="entry name" value="MCPsignal"/>
    <property type="match status" value="1"/>
</dbReference>
<dbReference type="GO" id="GO:0007165">
    <property type="term" value="P:signal transduction"/>
    <property type="evidence" value="ECO:0007669"/>
    <property type="project" value="UniProtKB-KW"/>
</dbReference>
<keyword evidence="11" id="KW-1185">Reference proteome</keyword>
<dbReference type="GO" id="GO:0005886">
    <property type="term" value="C:plasma membrane"/>
    <property type="evidence" value="ECO:0007669"/>
    <property type="project" value="UniProtKB-SubCell"/>
</dbReference>
<feature type="domain" description="Methyl-accepting transducer" evidence="7">
    <location>
        <begin position="412"/>
        <end position="634"/>
    </location>
</feature>
<keyword evidence="2" id="KW-1003">Cell membrane</keyword>
<evidence type="ECO:0000259" key="9">
    <source>
        <dbReference type="PROSITE" id="PS50885"/>
    </source>
</evidence>
<dbReference type="SUPFAM" id="SSF58104">
    <property type="entry name" value="Methyl-accepting chemotaxis protein (MCP) signaling domain"/>
    <property type="match status" value="1"/>
</dbReference>
<dbReference type="InterPro" id="IPR000727">
    <property type="entry name" value="T_SNARE_dom"/>
</dbReference>
<dbReference type="InterPro" id="IPR003660">
    <property type="entry name" value="HAMP_dom"/>
</dbReference>
<dbReference type="PROSITE" id="PS50192">
    <property type="entry name" value="T_SNARE"/>
    <property type="match status" value="1"/>
</dbReference>
<proteinExistence type="inferred from homology"/>
<evidence type="ECO:0000256" key="3">
    <source>
        <dbReference type="ARBA" id="ARBA00023224"/>
    </source>
</evidence>
<evidence type="ECO:0000256" key="6">
    <source>
        <dbReference type="SAM" id="Phobius"/>
    </source>
</evidence>
<evidence type="ECO:0000256" key="1">
    <source>
        <dbReference type="ARBA" id="ARBA00004429"/>
    </source>
</evidence>